<evidence type="ECO:0000256" key="8">
    <source>
        <dbReference type="SAM" id="Phobius"/>
    </source>
</evidence>
<dbReference type="GO" id="GO:0003700">
    <property type="term" value="F:DNA-binding transcription factor activity"/>
    <property type="evidence" value="ECO:0007669"/>
    <property type="project" value="InterPro"/>
</dbReference>
<evidence type="ECO:0000256" key="3">
    <source>
        <dbReference type="ARBA" id="ARBA00022553"/>
    </source>
</evidence>
<dbReference type="Pfam" id="PF00512">
    <property type="entry name" value="HisKA"/>
    <property type="match status" value="1"/>
</dbReference>
<dbReference type="PROSITE" id="PS50110">
    <property type="entry name" value="RESPONSE_REGULATORY"/>
    <property type="match status" value="1"/>
</dbReference>
<dbReference type="SUPFAM" id="SSF47384">
    <property type="entry name" value="Homodimeric domain of signal transducing histidine kinase"/>
    <property type="match status" value="1"/>
</dbReference>
<keyword evidence="3 7" id="KW-0597">Phosphoprotein</keyword>
<evidence type="ECO:0000259" key="9">
    <source>
        <dbReference type="PROSITE" id="PS01124"/>
    </source>
</evidence>
<keyword evidence="4" id="KW-0805">Transcription regulation</keyword>
<evidence type="ECO:0000256" key="6">
    <source>
        <dbReference type="ARBA" id="ARBA00023163"/>
    </source>
</evidence>
<evidence type="ECO:0000313" key="13">
    <source>
        <dbReference type="Proteomes" id="UP000260780"/>
    </source>
</evidence>
<name>A0A3E4W5Q6_9BACT</name>
<dbReference type="PRINTS" id="PR00344">
    <property type="entry name" value="BCTRLSENSOR"/>
</dbReference>
<dbReference type="GO" id="GO:0000155">
    <property type="term" value="F:phosphorelay sensor kinase activity"/>
    <property type="evidence" value="ECO:0007669"/>
    <property type="project" value="InterPro"/>
</dbReference>
<dbReference type="Gene3D" id="1.10.287.130">
    <property type="match status" value="1"/>
</dbReference>
<dbReference type="FunFam" id="3.40.50.2300:FF:000138">
    <property type="entry name" value="Two-component system sensor histidine kinase/response regulator"/>
    <property type="match status" value="1"/>
</dbReference>
<dbReference type="SUPFAM" id="SSF63829">
    <property type="entry name" value="Calcium-dependent phosphotriesterase"/>
    <property type="match status" value="2"/>
</dbReference>
<dbReference type="CDD" id="cd17574">
    <property type="entry name" value="REC_OmpR"/>
    <property type="match status" value="1"/>
</dbReference>
<feature type="domain" description="Response regulatory" evidence="11">
    <location>
        <begin position="1086"/>
        <end position="1201"/>
    </location>
</feature>
<dbReference type="SMART" id="SM00388">
    <property type="entry name" value="HisKA"/>
    <property type="match status" value="1"/>
</dbReference>
<comment type="caution">
    <text evidence="12">The sequence shown here is derived from an EMBL/GenBank/DDBJ whole genome shotgun (WGS) entry which is preliminary data.</text>
</comment>
<dbReference type="InterPro" id="IPR036097">
    <property type="entry name" value="HisK_dim/P_sf"/>
</dbReference>
<evidence type="ECO:0000256" key="5">
    <source>
        <dbReference type="ARBA" id="ARBA00023125"/>
    </source>
</evidence>
<dbReference type="SUPFAM" id="SSF55874">
    <property type="entry name" value="ATPase domain of HSP90 chaperone/DNA topoisomerase II/histidine kinase"/>
    <property type="match status" value="1"/>
</dbReference>
<keyword evidence="8" id="KW-1133">Transmembrane helix</keyword>
<evidence type="ECO:0000256" key="1">
    <source>
        <dbReference type="ARBA" id="ARBA00000085"/>
    </source>
</evidence>
<evidence type="ECO:0000256" key="2">
    <source>
        <dbReference type="ARBA" id="ARBA00012438"/>
    </source>
</evidence>
<dbReference type="InterPro" id="IPR009057">
    <property type="entry name" value="Homeodomain-like_sf"/>
</dbReference>
<feature type="domain" description="HTH araC/xylS-type" evidence="9">
    <location>
        <begin position="1240"/>
        <end position="1339"/>
    </location>
</feature>
<dbReference type="EMBL" id="QSTF01000034">
    <property type="protein sequence ID" value="RGM37543.1"/>
    <property type="molecule type" value="Genomic_DNA"/>
</dbReference>
<dbReference type="SUPFAM" id="SSF101898">
    <property type="entry name" value="NHL repeat"/>
    <property type="match status" value="1"/>
</dbReference>
<proteinExistence type="predicted"/>
<dbReference type="InterPro" id="IPR011123">
    <property type="entry name" value="Y_Y_Y"/>
</dbReference>
<keyword evidence="8" id="KW-0812">Transmembrane</keyword>
<dbReference type="SMART" id="SM00448">
    <property type="entry name" value="REC"/>
    <property type="match status" value="1"/>
</dbReference>
<dbReference type="SMART" id="SM00387">
    <property type="entry name" value="HATPase_c"/>
    <property type="match status" value="1"/>
</dbReference>
<dbReference type="CDD" id="cd00082">
    <property type="entry name" value="HisKA"/>
    <property type="match status" value="1"/>
</dbReference>
<dbReference type="Pfam" id="PF00072">
    <property type="entry name" value="Response_reg"/>
    <property type="match status" value="1"/>
</dbReference>
<sequence length="1344" mass="153027">MKQVIILFFCLILGGYQLILSQPLYTFKRLTVADGLVSNYIVDIIQDKQGYIWMASESGLCKFDGKNFTTYNTSNSNIKGNAHNVLYYNEKDNTIWVGTQRDGVCIFDNKTQTFSNLTGMITEDVTDLSPASDGGIWITHYHLGIDHYNNQTRTITHYNAKDIKGLSSGHFWCAKEDNNGNLYVGLQKGGLAVIDIKTRTAKVYHHDPNNPHSIPNNTVHCIFISKTNSIWIGTENGLALFNPQKERFISFRNQPDNPTSILSNQINDIGESKDGKLWICTQMGGISILDLNENVFTTPQNTHFQNIKATNDLHGISSPNAKSFMQDSFGNIWIGNYRGGVDFLSYEYPTFQTLDYNILKDGALTDKQVWGLTIDNNSQVWLGGENELAIFNEKMKFQEIIPLTGIANPHTHISVIFKDKKGMLWLGLYKDGILTCDPKSKKITRIPINDKDAEICCIYEDHNKIWIGTQEGLFSWENGSLNEEKAINEQLPDLMIHGILKDSQGKLWLGTFGKGLVVFSPNKQRIMQFDTTNGMLTNAVNSLYLDKNGGVWAATRAGITYIKDTAKPKIEILNYKQGLINENVRAIIEDKQGKIWLSTNGGIAQWKEKEKRFLNYNWQQGVPRGDFMDGAVCKNVDGVLFFGSQNGACYFNPKNIVENVPIAPVQITALRSYEYSNSDSEGTITSITNNKVNLSHQNSTFTITFSVMDYTQSPQVEYAYTMEGLGKTWFEIGNENKITFRNLQPGEYIFKVKAKMRNQSWSDNYTSITIIISPPIWLTWYAKLIYFLIVCFIIYIILRSYKRKLALESRLNIEHHQHENDRKLNNERLRFYTNITHELRTPLTLILGPLEDLQADKTLSPKQAQKISIIRKSANRLLNLINQILEFRKTETENRKLKVCFDNLSLLIQEIGIKYKELNQNPNVKIRIKTDAQESQIYYDQEIITIIIDNLMSNALKYTSEGEITLSINSYEDNNIKYTTISVEDTGHGISKESLNHIFERYYQGQGKYQASGSGIGLALVKSLADLHQATIEVESELERGSKFTLKLLSENSYPNAEHLSPPKEDFSLQNDISNATKESEDGKPIILIVEDNQDIREYIKNSFEEKYEVVTAADGKEGWEIAKNQIPNIIISDIMMPIMGGIELCKKIKEDMRTSHIPMILLTAKDTLQDKEEGYAAGADSFITKPFSARLLNSRINNILENRRKIAGVITSIPETENEQRNIENERKNLNKLDQEFLNKVTNIIEENLSIERIDVAFIADKMCMSHSTLYRKIKGLTEMSVNEFVKKIKMKKSIELINSGEYSLTEISDLTGFSSIAYFRQCFKDEYGMAPTEYLKKKQNNS</sequence>
<dbReference type="SUPFAM" id="SSF52172">
    <property type="entry name" value="CheY-like"/>
    <property type="match status" value="1"/>
</dbReference>
<dbReference type="FunFam" id="1.10.287.130:FF:000034">
    <property type="entry name" value="Two-component system sensor histidine kinase/response regulator"/>
    <property type="match status" value="1"/>
</dbReference>
<dbReference type="Gene3D" id="2.60.40.10">
    <property type="entry name" value="Immunoglobulins"/>
    <property type="match status" value="1"/>
</dbReference>
<dbReference type="Pfam" id="PF07494">
    <property type="entry name" value="Reg_prop"/>
    <property type="match status" value="4"/>
</dbReference>
<dbReference type="InterPro" id="IPR015943">
    <property type="entry name" value="WD40/YVTN_repeat-like_dom_sf"/>
</dbReference>
<keyword evidence="5" id="KW-0238">DNA-binding</keyword>
<dbReference type="EC" id="2.7.13.3" evidence="2"/>
<feature type="transmembrane region" description="Helical" evidence="8">
    <location>
        <begin position="777"/>
        <end position="798"/>
    </location>
</feature>
<dbReference type="RefSeq" id="WP_117748180.1">
    <property type="nucleotide sequence ID" value="NZ_JAQETH010000022.1"/>
</dbReference>
<evidence type="ECO:0000313" key="12">
    <source>
        <dbReference type="EMBL" id="RGM37543.1"/>
    </source>
</evidence>
<dbReference type="Gene3D" id="3.40.50.2300">
    <property type="match status" value="1"/>
</dbReference>
<evidence type="ECO:0000256" key="4">
    <source>
        <dbReference type="ARBA" id="ARBA00023015"/>
    </source>
</evidence>
<dbReference type="InterPro" id="IPR011006">
    <property type="entry name" value="CheY-like_superfamily"/>
</dbReference>
<keyword evidence="8" id="KW-0472">Membrane</keyword>
<dbReference type="PROSITE" id="PS01124">
    <property type="entry name" value="HTH_ARAC_FAMILY_2"/>
    <property type="match status" value="1"/>
</dbReference>
<dbReference type="PANTHER" id="PTHR43547:SF2">
    <property type="entry name" value="HYBRID SIGNAL TRANSDUCTION HISTIDINE KINASE C"/>
    <property type="match status" value="1"/>
</dbReference>
<keyword evidence="6" id="KW-0804">Transcription</keyword>
<dbReference type="PROSITE" id="PS50109">
    <property type="entry name" value="HIS_KIN"/>
    <property type="match status" value="1"/>
</dbReference>
<dbReference type="InterPro" id="IPR018060">
    <property type="entry name" value="HTH_AraC"/>
</dbReference>
<dbReference type="InterPro" id="IPR018062">
    <property type="entry name" value="HTH_AraC-typ_CS"/>
</dbReference>
<evidence type="ECO:0000259" key="11">
    <source>
        <dbReference type="PROSITE" id="PS50110"/>
    </source>
</evidence>
<dbReference type="InterPro" id="IPR005467">
    <property type="entry name" value="His_kinase_dom"/>
</dbReference>
<accession>A0A3E4W5Q6</accession>
<dbReference type="InterPro" id="IPR001789">
    <property type="entry name" value="Sig_transdc_resp-reg_receiver"/>
</dbReference>
<dbReference type="InterPro" id="IPR011110">
    <property type="entry name" value="Reg_prop"/>
</dbReference>
<dbReference type="InterPro" id="IPR004358">
    <property type="entry name" value="Sig_transdc_His_kin-like_C"/>
</dbReference>
<dbReference type="InterPro" id="IPR036890">
    <property type="entry name" value="HATPase_C_sf"/>
</dbReference>
<organism evidence="12 13">
    <name type="scientific">Phocaeicola plebeius</name>
    <dbReference type="NCBI Taxonomy" id="310297"/>
    <lineage>
        <taxon>Bacteria</taxon>
        <taxon>Pseudomonadati</taxon>
        <taxon>Bacteroidota</taxon>
        <taxon>Bacteroidia</taxon>
        <taxon>Bacteroidales</taxon>
        <taxon>Bacteroidaceae</taxon>
        <taxon>Phocaeicola</taxon>
    </lineage>
</organism>
<dbReference type="Pfam" id="PF12833">
    <property type="entry name" value="HTH_18"/>
    <property type="match status" value="1"/>
</dbReference>
<protein>
    <recommendedName>
        <fullName evidence="2">histidine kinase</fullName>
        <ecNumber evidence="2">2.7.13.3</ecNumber>
    </recommendedName>
</protein>
<comment type="catalytic activity">
    <reaction evidence="1">
        <text>ATP + protein L-histidine = ADP + protein N-phospho-L-histidine.</text>
        <dbReference type="EC" id="2.7.13.3"/>
    </reaction>
</comment>
<dbReference type="InterPro" id="IPR003594">
    <property type="entry name" value="HATPase_dom"/>
</dbReference>
<dbReference type="SMART" id="SM00342">
    <property type="entry name" value="HTH_ARAC"/>
    <property type="match status" value="1"/>
</dbReference>
<reference evidence="12 13" key="1">
    <citation type="submission" date="2018-08" db="EMBL/GenBank/DDBJ databases">
        <title>A genome reference for cultivated species of the human gut microbiota.</title>
        <authorList>
            <person name="Zou Y."/>
            <person name="Xue W."/>
            <person name="Luo G."/>
        </authorList>
    </citation>
    <scope>NUCLEOTIDE SEQUENCE [LARGE SCALE GENOMIC DNA]</scope>
    <source>
        <strain evidence="12 13">OM08-14</strain>
    </source>
</reference>
<dbReference type="Pfam" id="PF07495">
    <property type="entry name" value="Y_Y_Y"/>
    <property type="match status" value="1"/>
</dbReference>
<gene>
    <name evidence="12" type="ORF">DXC17_11780</name>
</gene>
<dbReference type="Pfam" id="PF02518">
    <property type="entry name" value="HATPase_c"/>
    <property type="match status" value="1"/>
</dbReference>
<evidence type="ECO:0000256" key="7">
    <source>
        <dbReference type="PROSITE-ProRule" id="PRU00169"/>
    </source>
</evidence>
<dbReference type="Proteomes" id="UP000260780">
    <property type="component" value="Unassembled WGS sequence"/>
</dbReference>
<dbReference type="STRING" id="310297.BHV76_08845"/>
<dbReference type="PANTHER" id="PTHR43547">
    <property type="entry name" value="TWO-COMPONENT HISTIDINE KINASE"/>
    <property type="match status" value="1"/>
</dbReference>
<feature type="domain" description="Histidine kinase" evidence="10">
    <location>
        <begin position="834"/>
        <end position="1052"/>
    </location>
</feature>
<dbReference type="InterPro" id="IPR013783">
    <property type="entry name" value="Ig-like_fold"/>
</dbReference>
<dbReference type="PROSITE" id="PS00041">
    <property type="entry name" value="HTH_ARAC_FAMILY_1"/>
    <property type="match status" value="1"/>
</dbReference>
<dbReference type="Gene3D" id="2.130.10.10">
    <property type="entry name" value="YVTN repeat-like/Quinoprotein amine dehydrogenase"/>
    <property type="match status" value="2"/>
</dbReference>
<dbReference type="SUPFAM" id="SSF46689">
    <property type="entry name" value="Homeodomain-like"/>
    <property type="match status" value="1"/>
</dbReference>
<dbReference type="Gene3D" id="3.30.565.10">
    <property type="entry name" value="Histidine kinase-like ATPase, C-terminal domain"/>
    <property type="match status" value="1"/>
</dbReference>
<dbReference type="Gene3D" id="1.10.10.60">
    <property type="entry name" value="Homeodomain-like"/>
    <property type="match status" value="1"/>
</dbReference>
<evidence type="ECO:0000259" key="10">
    <source>
        <dbReference type="PROSITE" id="PS50109"/>
    </source>
</evidence>
<dbReference type="GO" id="GO:0043565">
    <property type="term" value="F:sequence-specific DNA binding"/>
    <property type="evidence" value="ECO:0007669"/>
    <property type="project" value="InterPro"/>
</dbReference>
<feature type="modified residue" description="4-aspartylphosphate" evidence="7">
    <location>
        <position position="1134"/>
    </location>
</feature>
<dbReference type="InterPro" id="IPR003661">
    <property type="entry name" value="HisK_dim/P_dom"/>
</dbReference>